<sequence length="174" mass="18697">MESLRNLMMQLPCAGRLDWLSRRPERHGVVEVATSLRLTEGKGIEGDHYSARGGKREVTLFQAEHLPVVAAFCNKSTLSPALLRRNLMVSGLNLLACRGQQLAVGNDVILEITGPCAPCSLMERTLGPGGYNALRGHGGMTARIVQGGIIELGDRVLVVPAGRNTAQGQLFQTP</sequence>
<gene>
    <name evidence="2" type="ORF">B9G99_09680</name>
</gene>
<dbReference type="AlphaFoldDB" id="A0A2Z2HCA8"/>
<dbReference type="GO" id="GO:0030151">
    <property type="term" value="F:molybdenum ion binding"/>
    <property type="evidence" value="ECO:0007669"/>
    <property type="project" value="InterPro"/>
</dbReference>
<dbReference type="PANTHER" id="PTHR36930">
    <property type="entry name" value="METAL-SULFUR CLUSTER BIOSYNTHESIS PROTEINS YUAD-RELATED"/>
    <property type="match status" value="1"/>
</dbReference>
<dbReference type="Proteomes" id="UP000250025">
    <property type="component" value="Chromosome"/>
</dbReference>
<evidence type="ECO:0000313" key="3">
    <source>
        <dbReference type="Proteomes" id="UP000250025"/>
    </source>
</evidence>
<dbReference type="RefSeq" id="WP_086621991.1">
    <property type="nucleotide sequence ID" value="NZ_CP021323.1"/>
</dbReference>
<feature type="domain" description="MOSC" evidence="1">
    <location>
        <begin position="30"/>
        <end position="159"/>
    </location>
</feature>
<dbReference type="EMBL" id="CP021323">
    <property type="protein sequence ID" value="ARS53120.1"/>
    <property type="molecule type" value="Genomic_DNA"/>
</dbReference>
<dbReference type="GO" id="GO:0003824">
    <property type="term" value="F:catalytic activity"/>
    <property type="evidence" value="ECO:0007669"/>
    <property type="project" value="InterPro"/>
</dbReference>
<dbReference type="InterPro" id="IPR052716">
    <property type="entry name" value="MOSC_domain"/>
</dbReference>
<name>A0A2Z2HCA8_9GAMM</name>
<proteinExistence type="predicted"/>
<evidence type="ECO:0000259" key="1">
    <source>
        <dbReference type="PROSITE" id="PS51340"/>
    </source>
</evidence>
<organism evidence="2 3">
    <name type="scientific">Kushneria konosiri</name>
    <dbReference type="NCBI Taxonomy" id="698828"/>
    <lineage>
        <taxon>Bacteria</taxon>
        <taxon>Pseudomonadati</taxon>
        <taxon>Pseudomonadota</taxon>
        <taxon>Gammaproteobacteria</taxon>
        <taxon>Oceanospirillales</taxon>
        <taxon>Halomonadaceae</taxon>
        <taxon>Kushneria</taxon>
    </lineage>
</organism>
<dbReference type="SUPFAM" id="SSF50800">
    <property type="entry name" value="PK beta-barrel domain-like"/>
    <property type="match status" value="1"/>
</dbReference>
<dbReference type="Pfam" id="PF03473">
    <property type="entry name" value="MOSC"/>
    <property type="match status" value="1"/>
</dbReference>
<dbReference type="OrthoDB" id="1550913at2"/>
<accession>A0A2Z2HCA8</accession>
<dbReference type="Gene3D" id="2.40.33.20">
    <property type="entry name" value="PK beta-barrel domain-like"/>
    <property type="match status" value="1"/>
</dbReference>
<evidence type="ECO:0000313" key="2">
    <source>
        <dbReference type="EMBL" id="ARS53120.1"/>
    </source>
</evidence>
<dbReference type="GO" id="GO:0030170">
    <property type="term" value="F:pyridoxal phosphate binding"/>
    <property type="evidence" value="ECO:0007669"/>
    <property type="project" value="InterPro"/>
</dbReference>
<keyword evidence="3" id="KW-1185">Reference proteome</keyword>
<reference evidence="2 3" key="1">
    <citation type="journal article" date="2017" name="Int. J. Syst. Evol. Microbiol.">
        <title>Kushneria konosiri sp. nov., isolated from the Korean salt-fermented seafood Daemi-jeot.</title>
        <authorList>
            <person name="Yun J.H."/>
            <person name="Park S.K."/>
            <person name="Lee J.Y."/>
            <person name="Jung M.J."/>
            <person name="Bae J.W."/>
        </authorList>
    </citation>
    <scope>NUCLEOTIDE SEQUENCE [LARGE SCALE GENOMIC DNA]</scope>
    <source>
        <strain evidence="2 3">X49</strain>
    </source>
</reference>
<protein>
    <submittedName>
        <fullName evidence="2">MOSC domain-containing protein</fullName>
    </submittedName>
</protein>
<dbReference type="InterPro" id="IPR011037">
    <property type="entry name" value="Pyrv_Knase-like_insert_dom_sf"/>
</dbReference>
<dbReference type="PROSITE" id="PS51340">
    <property type="entry name" value="MOSC"/>
    <property type="match status" value="1"/>
</dbReference>
<dbReference type="InterPro" id="IPR005302">
    <property type="entry name" value="MoCF_Sase_C"/>
</dbReference>
<dbReference type="KEGG" id="kus:B9G99_09680"/>
<dbReference type="PANTHER" id="PTHR36930:SF1">
    <property type="entry name" value="MOSC DOMAIN-CONTAINING PROTEIN"/>
    <property type="match status" value="1"/>
</dbReference>